<sequence>MTTTEIILLSLNMITILPLILILVESGKQRKITEKFSKLTDQQSEHIKRLQNDYNSLSDSYKKLADKYQNLQNQ</sequence>
<evidence type="ECO:0008006" key="5">
    <source>
        <dbReference type="Google" id="ProtNLM"/>
    </source>
</evidence>
<organism evidence="3 4">
    <name type="scientific">Chryseobacterium vrystaatense</name>
    <dbReference type="NCBI Taxonomy" id="307480"/>
    <lineage>
        <taxon>Bacteria</taxon>
        <taxon>Pseudomonadati</taxon>
        <taxon>Bacteroidota</taxon>
        <taxon>Flavobacteriia</taxon>
        <taxon>Flavobacteriales</taxon>
        <taxon>Weeksellaceae</taxon>
        <taxon>Chryseobacterium group</taxon>
        <taxon>Chryseobacterium</taxon>
    </lineage>
</organism>
<dbReference type="Proteomes" id="UP000184108">
    <property type="component" value="Unassembled WGS sequence"/>
</dbReference>
<dbReference type="EMBL" id="FQVE01000002">
    <property type="protein sequence ID" value="SHF17775.1"/>
    <property type="molecule type" value="Genomic_DNA"/>
</dbReference>
<keyword evidence="1" id="KW-0175">Coiled coil</keyword>
<evidence type="ECO:0000313" key="3">
    <source>
        <dbReference type="EMBL" id="SHF17775.1"/>
    </source>
</evidence>
<dbReference type="AlphaFoldDB" id="A0A1M4ZIH2"/>
<gene>
    <name evidence="3" type="ORF">SAMN02787073_1606</name>
</gene>
<name>A0A1M4ZIH2_9FLAO</name>
<evidence type="ECO:0000256" key="2">
    <source>
        <dbReference type="SAM" id="Phobius"/>
    </source>
</evidence>
<reference evidence="4" key="1">
    <citation type="submission" date="2016-11" db="EMBL/GenBank/DDBJ databases">
        <authorList>
            <person name="Varghese N."/>
            <person name="Submissions S."/>
        </authorList>
    </citation>
    <scope>NUCLEOTIDE SEQUENCE [LARGE SCALE GENOMIC DNA]</scope>
    <source>
        <strain evidence="4">YR203</strain>
    </source>
</reference>
<evidence type="ECO:0000313" key="4">
    <source>
        <dbReference type="Proteomes" id="UP000184108"/>
    </source>
</evidence>
<proteinExistence type="predicted"/>
<feature type="coiled-coil region" evidence="1">
    <location>
        <begin position="47"/>
        <end position="74"/>
    </location>
</feature>
<feature type="transmembrane region" description="Helical" evidence="2">
    <location>
        <begin position="6"/>
        <end position="24"/>
    </location>
</feature>
<dbReference type="RefSeq" id="WP_073172489.1">
    <property type="nucleotide sequence ID" value="NZ_FQVE01000002.1"/>
</dbReference>
<keyword evidence="2" id="KW-1133">Transmembrane helix</keyword>
<keyword evidence="2" id="KW-0812">Transmembrane</keyword>
<evidence type="ECO:0000256" key="1">
    <source>
        <dbReference type="SAM" id="Coils"/>
    </source>
</evidence>
<protein>
    <recommendedName>
        <fullName evidence="5">Phage shock protein B</fullName>
    </recommendedName>
</protein>
<keyword evidence="2" id="KW-0472">Membrane</keyword>
<accession>A0A1M4ZIH2</accession>